<evidence type="ECO:0000313" key="2">
    <source>
        <dbReference type="Proteomes" id="UP001497680"/>
    </source>
</evidence>
<dbReference type="EMBL" id="MU394317">
    <property type="protein sequence ID" value="KAI6086275.1"/>
    <property type="molecule type" value="Genomic_DNA"/>
</dbReference>
<sequence>MDASQISTRNPSHDGTFTKFGILPKEIRDAIWDFATRDEQLGVHFFSVSRDADRCYYDNIDKEHLINPTYQYTIYSLRYQRVWGYRVSSLRYFSSTIAGSSHDPSMYLTDSGLWTACTESRDAMERRYRNTKIPLPYYPSEPFQPGIAIGNPTSRTGITGSFTSFGSKYEGERQYFTVLTGDLVCFRLRDLADLHAFDSNFRFLAFGKGAYIENIALEFDPTWESPVHNDFKDLYEDEGFRDSPRSDAEKRVHALINAMDNMRNLWFIDYRIRRSRDPSRRRGIRDDRAVFYGNGCRFVEVRPKDSEWEFEDGIPLSPRGRNVFGFIDRFEHAADFYKNYEEYDGYDSEDPGKDYDDDAYPVPEDYNFWESDESWFRHHDPMRGARFGALACEPYE</sequence>
<reference evidence="1 2" key="1">
    <citation type="journal article" date="2022" name="New Phytol.">
        <title>Ecological generalism drives hyperdiversity of secondary metabolite gene clusters in xylarialean endophytes.</title>
        <authorList>
            <person name="Franco M.E.E."/>
            <person name="Wisecaver J.H."/>
            <person name="Arnold A.E."/>
            <person name="Ju Y.M."/>
            <person name="Slot J.C."/>
            <person name="Ahrendt S."/>
            <person name="Moore L.P."/>
            <person name="Eastman K.E."/>
            <person name="Scott K."/>
            <person name="Konkel Z."/>
            <person name="Mondo S.J."/>
            <person name="Kuo A."/>
            <person name="Hayes R.D."/>
            <person name="Haridas S."/>
            <person name="Andreopoulos B."/>
            <person name="Riley R."/>
            <person name="LaButti K."/>
            <person name="Pangilinan J."/>
            <person name="Lipzen A."/>
            <person name="Amirebrahimi M."/>
            <person name="Yan J."/>
            <person name="Adam C."/>
            <person name="Keymanesh K."/>
            <person name="Ng V."/>
            <person name="Louie K."/>
            <person name="Northen T."/>
            <person name="Drula E."/>
            <person name="Henrissat B."/>
            <person name="Hsieh H.M."/>
            <person name="Youens-Clark K."/>
            <person name="Lutzoni F."/>
            <person name="Miadlikowska J."/>
            <person name="Eastwood D.C."/>
            <person name="Hamelin R.C."/>
            <person name="Grigoriev I.V."/>
            <person name="U'Ren J.M."/>
        </authorList>
    </citation>
    <scope>NUCLEOTIDE SEQUENCE [LARGE SCALE GENOMIC DNA]</scope>
    <source>
        <strain evidence="1 2">ER1909</strain>
    </source>
</reference>
<gene>
    <name evidence="1" type="ORF">F4821DRAFT_131710</name>
</gene>
<dbReference type="Proteomes" id="UP001497680">
    <property type="component" value="Unassembled WGS sequence"/>
</dbReference>
<proteinExistence type="predicted"/>
<name>A0ACC0D1R3_9PEZI</name>
<accession>A0ACC0D1R3</accession>
<comment type="caution">
    <text evidence="1">The sequence shown here is derived from an EMBL/GenBank/DDBJ whole genome shotgun (WGS) entry which is preliminary data.</text>
</comment>
<organism evidence="1 2">
    <name type="scientific">Hypoxylon rubiginosum</name>
    <dbReference type="NCBI Taxonomy" id="110542"/>
    <lineage>
        <taxon>Eukaryota</taxon>
        <taxon>Fungi</taxon>
        <taxon>Dikarya</taxon>
        <taxon>Ascomycota</taxon>
        <taxon>Pezizomycotina</taxon>
        <taxon>Sordariomycetes</taxon>
        <taxon>Xylariomycetidae</taxon>
        <taxon>Xylariales</taxon>
        <taxon>Hypoxylaceae</taxon>
        <taxon>Hypoxylon</taxon>
    </lineage>
</organism>
<protein>
    <submittedName>
        <fullName evidence="1">Uncharacterized protein</fullName>
    </submittedName>
</protein>
<evidence type="ECO:0000313" key="1">
    <source>
        <dbReference type="EMBL" id="KAI6086275.1"/>
    </source>
</evidence>
<keyword evidence="2" id="KW-1185">Reference proteome</keyword>